<organism evidence="1">
    <name type="scientific">Anguilla anguilla</name>
    <name type="common">European freshwater eel</name>
    <name type="synonym">Muraena anguilla</name>
    <dbReference type="NCBI Taxonomy" id="7936"/>
    <lineage>
        <taxon>Eukaryota</taxon>
        <taxon>Metazoa</taxon>
        <taxon>Chordata</taxon>
        <taxon>Craniata</taxon>
        <taxon>Vertebrata</taxon>
        <taxon>Euteleostomi</taxon>
        <taxon>Actinopterygii</taxon>
        <taxon>Neopterygii</taxon>
        <taxon>Teleostei</taxon>
        <taxon>Anguilliformes</taxon>
        <taxon>Anguillidae</taxon>
        <taxon>Anguilla</taxon>
    </lineage>
</organism>
<proteinExistence type="predicted"/>
<reference evidence="1" key="2">
    <citation type="journal article" date="2015" name="Fish Shellfish Immunol.">
        <title>Early steps in the European eel (Anguilla anguilla)-Vibrio vulnificus interaction in the gills: Role of the RtxA13 toxin.</title>
        <authorList>
            <person name="Callol A."/>
            <person name="Pajuelo D."/>
            <person name="Ebbesson L."/>
            <person name="Teles M."/>
            <person name="MacKenzie S."/>
            <person name="Amaro C."/>
        </authorList>
    </citation>
    <scope>NUCLEOTIDE SEQUENCE</scope>
</reference>
<evidence type="ECO:0000313" key="1">
    <source>
        <dbReference type="EMBL" id="JAH75449.1"/>
    </source>
</evidence>
<dbReference type="AlphaFoldDB" id="A0A0E9VBG6"/>
<name>A0A0E9VBG6_ANGAN</name>
<sequence>MGYVHYPVRPLVPAPLRCSGVRGWVM</sequence>
<accession>A0A0E9VBG6</accession>
<protein>
    <submittedName>
        <fullName evidence="1">Uncharacterized protein</fullName>
    </submittedName>
</protein>
<reference evidence="1" key="1">
    <citation type="submission" date="2014-11" db="EMBL/GenBank/DDBJ databases">
        <authorList>
            <person name="Amaro Gonzalez C."/>
        </authorList>
    </citation>
    <scope>NUCLEOTIDE SEQUENCE</scope>
</reference>
<dbReference type="EMBL" id="GBXM01033128">
    <property type="protein sequence ID" value="JAH75449.1"/>
    <property type="molecule type" value="Transcribed_RNA"/>
</dbReference>